<proteinExistence type="predicted"/>
<name>A0AAV3Z5L0_9GAST</name>
<protein>
    <submittedName>
        <fullName evidence="2">Uncharacterized protein</fullName>
    </submittedName>
</protein>
<dbReference type="EMBL" id="BLXT01001968">
    <property type="protein sequence ID" value="GFN89826.1"/>
    <property type="molecule type" value="Genomic_DNA"/>
</dbReference>
<gene>
    <name evidence="2" type="ORF">PoB_001633200</name>
</gene>
<sequence length="80" mass="9014">MIQNHKTKVTFHIQRFRISSKSRCDEDKSAQITRNALTRKNQCLRMTPGATTAAKGPSNRNSSTRISSNRISSNRIAPIQ</sequence>
<comment type="caution">
    <text evidence="2">The sequence shown here is derived from an EMBL/GenBank/DDBJ whole genome shotgun (WGS) entry which is preliminary data.</text>
</comment>
<feature type="compositionally biased region" description="Low complexity" evidence="1">
    <location>
        <begin position="58"/>
        <end position="80"/>
    </location>
</feature>
<dbReference type="AlphaFoldDB" id="A0AAV3Z5L0"/>
<dbReference type="Proteomes" id="UP000735302">
    <property type="component" value="Unassembled WGS sequence"/>
</dbReference>
<evidence type="ECO:0000313" key="2">
    <source>
        <dbReference type="EMBL" id="GFN89826.1"/>
    </source>
</evidence>
<evidence type="ECO:0000256" key="1">
    <source>
        <dbReference type="SAM" id="MobiDB-lite"/>
    </source>
</evidence>
<keyword evidence="3" id="KW-1185">Reference proteome</keyword>
<organism evidence="2 3">
    <name type="scientific">Plakobranchus ocellatus</name>
    <dbReference type="NCBI Taxonomy" id="259542"/>
    <lineage>
        <taxon>Eukaryota</taxon>
        <taxon>Metazoa</taxon>
        <taxon>Spiralia</taxon>
        <taxon>Lophotrochozoa</taxon>
        <taxon>Mollusca</taxon>
        <taxon>Gastropoda</taxon>
        <taxon>Heterobranchia</taxon>
        <taxon>Euthyneura</taxon>
        <taxon>Panpulmonata</taxon>
        <taxon>Sacoglossa</taxon>
        <taxon>Placobranchoidea</taxon>
        <taxon>Plakobranchidae</taxon>
        <taxon>Plakobranchus</taxon>
    </lineage>
</organism>
<reference evidence="2 3" key="1">
    <citation type="journal article" date="2021" name="Elife">
        <title>Chloroplast acquisition without the gene transfer in kleptoplastic sea slugs, Plakobranchus ocellatus.</title>
        <authorList>
            <person name="Maeda T."/>
            <person name="Takahashi S."/>
            <person name="Yoshida T."/>
            <person name="Shimamura S."/>
            <person name="Takaki Y."/>
            <person name="Nagai Y."/>
            <person name="Toyoda A."/>
            <person name="Suzuki Y."/>
            <person name="Arimoto A."/>
            <person name="Ishii H."/>
            <person name="Satoh N."/>
            <person name="Nishiyama T."/>
            <person name="Hasebe M."/>
            <person name="Maruyama T."/>
            <person name="Minagawa J."/>
            <person name="Obokata J."/>
            <person name="Shigenobu S."/>
        </authorList>
    </citation>
    <scope>NUCLEOTIDE SEQUENCE [LARGE SCALE GENOMIC DNA]</scope>
</reference>
<feature type="region of interest" description="Disordered" evidence="1">
    <location>
        <begin position="47"/>
        <end position="80"/>
    </location>
</feature>
<evidence type="ECO:0000313" key="3">
    <source>
        <dbReference type="Proteomes" id="UP000735302"/>
    </source>
</evidence>
<accession>A0AAV3Z5L0</accession>